<evidence type="ECO:0000313" key="1">
    <source>
        <dbReference type="EMBL" id="GAA0876968.1"/>
    </source>
</evidence>
<evidence type="ECO:0000313" key="2">
    <source>
        <dbReference type="Proteomes" id="UP001501126"/>
    </source>
</evidence>
<keyword evidence="2" id="KW-1185">Reference proteome</keyword>
<proteinExistence type="predicted"/>
<name>A0ABN1MVI9_9FLAO</name>
<accession>A0ABN1MVI9</accession>
<dbReference type="EMBL" id="BAAAFH010000022">
    <property type="protein sequence ID" value="GAA0876968.1"/>
    <property type="molecule type" value="Genomic_DNA"/>
</dbReference>
<dbReference type="RefSeq" id="WP_343790878.1">
    <property type="nucleotide sequence ID" value="NZ_BAAAFH010000022.1"/>
</dbReference>
<reference evidence="1 2" key="1">
    <citation type="journal article" date="2019" name="Int. J. Syst. Evol. Microbiol.">
        <title>The Global Catalogue of Microorganisms (GCM) 10K type strain sequencing project: providing services to taxonomists for standard genome sequencing and annotation.</title>
        <authorList>
            <consortium name="The Broad Institute Genomics Platform"/>
            <consortium name="The Broad Institute Genome Sequencing Center for Infectious Disease"/>
            <person name="Wu L."/>
            <person name="Ma J."/>
        </authorList>
    </citation>
    <scope>NUCLEOTIDE SEQUENCE [LARGE SCALE GENOMIC DNA]</scope>
    <source>
        <strain evidence="1 2">JCM 16083</strain>
    </source>
</reference>
<evidence type="ECO:0008006" key="3">
    <source>
        <dbReference type="Google" id="ProtNLM"/>
    </source>
</evidence>
<protein>
    <recommendedName>
        <fullName evidence="3">Lipoprotein</fullName>
    </recommendedName>
</protein>
<comment type="caution">
    <text evidence="1">The sequence shown here is derived from an EMBL/GenBank/DDBJ whole genome shotgun (WGS) entry which is preliminary data.</text>
</comment>
<sequence length="357" mass="39720">MTKIVSLLCVTVFLLACKKIQPDVPETISPTDCSGELSSTTEVMGYGILEKLPGIWQGPVYSPTPLGSFPEWIVDLRPVSAAQVSSKNELDSLNDIFMSFFVVKQDCEYKIAFRNGGGFAGMVRNSYMIADSVYESAGFSFYRFADVVSGGNRVYTDIHFVGDSLKMFTYTNQYNSLPQPVLHMQWQAERKDVTATEDAVNHFNYPQKAMVKDFSTTFDGLTEAIFYSNAADPYPESQQPYLGESQVSVSISNPSDPDPAKKVLILITTEPLFNGFTFLQENLKYRSRYVLVGAATETGYLFNYMHPGNYFVNVIYDENGDQTFSSGDYMNSTFDVPLQLAPSGSAAIHVTVNFQIP</sequence>
<dbReference type="PROSITE" id="PS51257">
    <property type="entry name" value="PROKAR_LIPOPROTEIN"/>
    <property type="match status" value="1"/>
</dbReference>
<gene>
    <name evidence="1" type="ORF">GCM10009118_33780</name>
</gene>
<organism evidence="1 2">
    <name type="scientific">Wandonia haliotis</name>
    <dbReference type="NCBI Taxonomy" id="574963"/>
    <lineage>
        <taxon>Bacteria</taxon>
        <taxon>Pseudomonadati</taxon>
        <taxon>Bacteroidota</taxon>
        <taxon>Flavobacteriia</taxon>
        <taxon>Flavobacteriales</taxon>
        <taxon>Crocinitomicaceae</taxon>
        <taxon>Wandonia</taxon>
    </lineage>
</organism>
<dbReference type="Proteomes" id="UP001501126">
    <property type="component" value="Unassembled WGS sequence"/>
</dbReference>